<dbReference type="Gene3D" id="1.10.287.950">
    <property type="entry name" value="Methyl-accepting chemotaxis protein"/>
    <property type="match status" value="1"/>
</dbReference>
<dbReference type="InterPro" id="IPR004089">
    <property type="entry name" value="MCPsignal_dom"/>
</dbReference>
<keyword evidence="6" id="KW-1185">Reference proteome</keyword>
<evidence type="ECO:0000256" key="1">
    <source>
        <dbReference type="ARBA" id="ARBA00023224"/>
    </source>
</evidence>
<protein>
    <submittedName>
        <fullName evidence="5">Methyl-accepting chemotaxis protein</fullName>
    </submittedName>
</protein>
<name>A0ABY9QFH5_GEOTD</name>
<sequence>MWPLVKGRQWEEEKAKLEQQIAEMKDQLTRQKESIHETVAGLLGELQEIVHQHEVVNGQHHELGRLVDRTKEKVDNVSMLSKSSYAISDRLCEQGNSLAETAGQMVAAAKEGIRMSGEMEKAMGQLGSEMEATSAAMYRLRGRSQEIEQIVKVIKEIAGQTNLIALNASIEAARAGEHGKGFSVVAAEVRKLAEHTADSTETIHQLTDAVQQEIERSLEQTEAISSLIETVVQMSIHTARKWSAMRELIDQVENRAKDVLNYIQEQYRYADEVMQELEQSASLFSETREMILRHIADASVVDEKLAEGIKQLQQWQQR</sequence>
<feature type="coiled-coil region" evidence="3">
    <location>
        <begin position="7"/>
        <end position="34"/>
    </location>
</feature>
<evidence type="ECO:0000256" key="3">
    <source>
        <dbReference type="SAM" id="Coils"/>
    </source>
</evidence>
<dbReference type="Proteomes" id="UP001297580">
    <property type="component" value="Chromosome"/>
</dbReference>
<evidence type="ECO:0000313" key="6">
    <source>
        <dbReference type="Proteomes" id="UP001297580"/>
    </source>
</evidence>
<dbReference type="RefSeq" id="WP_081157027.1">
    <property type="nucleotide sequence ID" value="NZ_CP133461.1"/>
</dbReference>
<keyword evidence="3" id="KW-0175">Coiled coil</keyword>
<evidence type="ECO:0000313" key="5">
    <source>
        <dbReference type="EMBL" id="WMV76991.1"/>
    </source>
</evidence>
<organism evidence="5 6">
    <name type="scientific">Geobacillus thermodenitrificans</name>
    <dbReference type="NCBI Taxonomy" id="33940"/>
    <lineage>
        <taxon>Bacteria</taxon>
        <taxon>Bacillati</taxon>
        <taxon>Bacillota</taxon>
        <taxon>Bacilli</taxon>
        <taxon>Bacillales</taxon>
        <taxon>Anoxybacillaceae</taxon>
        <taxon>Geobacillus</taxon>
    </lineage>
</organism>
<accession>A0ABY9QFH5</accession>
<dbReference type="PANTHER" id="PTHR32089">
    <property type="entry name" value="METHYL-ACCEPTING CHEMOTAXIS PROTEIN MCPB"/>
    <property type="match status" value="1"/>
</dbReference>
<evidence type="ECO:0000259" key="4">
    <source>
        <dbReference type="PROSITE" id="PS50111"/>
    </source>
</evidence>
<dbReference type="SMART" id="SM00283">
    <property type="entry name" value="MA"/>
    <property type="match status" value="1"/>
</dbReference>
<dbReference type="PANTHER" id="PTHR32089:SF112">
    <property type="entry name" value="LYSOZYME-LIKE PROTEIN-RELATED"/>
    <property type="match status" value="1"/>
</dbReference>
<dbReference type="EMBL" id="CP133461">
    <property type="protein sequence ID" value="WMV76991.1"/>
    <property type="molecule type" value="Genomic_DNA"/>
</dbReference>
<proteinExistence type="predicted"/>
<dbReference type="Pfam" id="PF00015">
    <property type="entry name" value="MCPsignal"/>
    <property type="match status" value="1"/>
</dbReference>
<keyword evidence="1 2" id="KW-0807">Transducer</keyword>
<dbReference type="PROSITE" id="PS50111">
    <property type="entry name" value="CHEMOTAXIS_TRANSDUC_2"/>
    <property type="match status" value="1"/>
</dbReference>
<reference evidence="5 6" key="1">
    <citation type="submission" date="2023-08" db="EMBL/GenBank/DDBJ databases">
        <title>Complete genome sequence of Geobacillus thermodenitrificans K1041, a genetically tractable strain representative of the genus Geobacillus.</title>
        <authorList>
            <person name="Kani S."/>
            <person name="Suzuki H."/>
        </authorList>
    </citation>
    <scope>NUCLEOTIDE SEQUENCE [LARGE SCALE GENOMIC DNA]</scope>
    <source>
        <strain evidence="5 6">K1041</strain>
    </source>
</reference>
<gene>
    <name evidence="5" type="ORF">HSX42_04200</name>
</gene>
<feature type="domain" description="Methyl-accepting transducer" evidence="4">
    <location>
        <begin position="45"/>
        <end position="281"/>
    </location>
</feature>
<evidence type="ECO:0000256" key="2">
    <source>
        <dbReference type="PROSITE-ProRule" id="PRU00284"/>
    </source>
</evidence>
<dbReference type="SUPFAM" id="SSF58104">
    <property type="entry name" value="Methyl-accepting chemotaxis protein (MCP) signaling domain"/>
    <property type="match status" value="1"/>
</dbReference>